<feature type="region of interest" description="Disordered" evidence="1">
    <location>
        <begin position="118"/>
        <end position="146"/>
    </location>
</feature>
<evidence type="ECO:0000313" key="2">
    <source>
        <dbReference type="EMBL" id="GIX81051.1"/>
    </source>
</evidence>
<dbReference type="EMBL" id="BPLR01003091">
    <property type="protein sequence ID" value="GIX81051.1"/>
    <property type="molecule type" value="Genomic_DNA"/>
</dbReference>
<organism evidence="2 3">
    <name type="scientific">Caerostris extrusa</name>
    <name type="common">Bark spider</name>
    <name type="synonym">Caerostris bankana</name>
    <dbReference type="NCBI Taxonomy" id="172846"/>
    <lineage>
        <taxon>Eukaryota</taxon>
        <taxon>Metazoa</taxon>
        <taxon>Ecdysozoa</taxon>
        <taxon>Arthropoda</taxon>
        <taxon>Chelicerata</taxon>
        <taxon>Arachnida</taxon>
        <taxon>Araneae</taxon>
        <taxon>Araneomorphae</taxon>
        <taxon>Entelegynae</taxon>
        <taxon>Araneoidea</taxon>
        <taxon>Araneidae</taxon>
        <taxon>Caerostris</taxon>
    </lineage>
</organism>
<gene>
    <name evidence="2" type="ORF">CEXT_567071</name>
</gene>
<sequence>MYHRRELVVCVGRTPSKVGRQNDGFGFPPVQSLRGLRSVGRADCNGRAFINKLTKNSPAFAPPPLRSNLVLIPLSLTAASTPSRSFSLSPVFPPSPVLFRWKEGCRKKSKKFAFYRRRGERCKKNRRGRERKKFRQKKEKKKWFAG</sequence>
<reference evidence="2 3" key="1">
    <citation type="submission" date="2021-06" db="EMBL/GenBank/DDBJ databases">
        <title>Caerostris extrusa draft genome.</title>
        <authorList>
            <person name="Kono N."/>
            <person name="Arakawa K."/>
        </authorList>
    </citation>
    <scope>NUCLEOTIDE SEQUENCE [LARGE SCALE GENOMIC DNA]</scope>
</reference>
<protein>
    <submittedName>
        <fullName evidence="2">Uncharacterized protein</fullName>
    </submittedName>
</protein>
<dbReference type="Proteomes" id="UP001054945">
    <property type="component" value="Unassembled WGS sequence"/>
</dbReference>
<name>A0AAV4NAW2_CAEEX</name>
<keyword evidence="3" id="KW-1185">Reference proteome</keyword>
<evidence type="ECO:0000313" key="3">
    <source>
        <dbReference type="Proteomes" id="UP001054945"/>
    </source>
</evidence>
<comment type="caution">
    <text evidence="2">The sequence shown here is derived from an EMBL/GenBank/DDBJ whole genome shotgun (WGS) entry which is preliminary data.</text>
</comment>
<evidence type="ECO:0000256" key="1">
    <source>
        <dbReference type="SAM" id="MobiDB-lite"/>
    </source>
</evidence>
<dbReference type="AlphaFoldDB" id="A0AAV4NAW2"/>
<accession>A0AAV4NAW2</accession>
<proteinExistence type="predicted"/>